<dbReference type="AlphaFoldDB" id="A0A383RLG2"/>
<reference evidence="2" key="1">
    <citation type="submission" date="2018-08" db="EMBL/GenBank/DDBJ databases">
        <authorList>
            <person name="Chevrot R."/>
        </authorList>
    </citation>
    <scope>NUCLEOTIDE SEQUENCE [LARGE SCALE GENOMIC DNA]</scope>
</reference>
<accession>A0A383RLG2</accession>
<proteinExistence type="predicted"/>
<dbReference type="Proteomes" id="UP000304148">
    <property type="component" value="Chromosome"/>
</dbReference>
<organism evidence="1 2">
    <name type="scientific">Paenibacillus alvei</name>
    <name type="common">Bacillus alvei</name>
    <dbReference type="NCBI Taxonomy" id="44250"/>
    <lineage>
        <taxon>Bacteria</taxon>
        <taxon>Bacillati</taxon>
        <taxon>Bacillota</taxon>
        <taxon>Bacilli</taxon>
        <taxon>Bacillales</taxon>
        <taxon>Paenibacillaceae</taxon>
        <taxon>Paenibacillus</taxon>
    </lineage>
</organism>
<evidence type="ECO:0000313" key="1">
    <source>
        <dbReference type="EMBL" id="SYX87683.1"/>
    </source>
</evidence>
<sequence length="65" mass="6988">MQPLGTVLKELIPELTSVSEVERYTCEGCGNQVVVIEAPIIGGRTKENSQGRSVVVYAGKLNRLG</sequence>
<evidence type="ECO:0000313" key="2">
    <source>
        <dbReference type="Proteomes" id="UP000304148"/>
    </source>
</evidence>
<protein>
    <submittedName>
        <fullName evidence="1">Uncharacterized protein</fullName>
    </submittedName>
</protein>
<name>A0A383RLG2_PAEAL</name>
<dbReference type="EMBL" id="LS992241">
    <property type="protein sequence ID" value="SYX87683.1"/>
    <property type="molecule type" value="Genomic_DNA"/>
</dbReference>
<gene>
    <name evidence="1" type="ORF">PBLR_20027</name>
</gene>